<gene>
    <name evidence="1" type="ORF">SAMN05216544_0744</name>
</gene>
<name>A0A1G9UFJ1_9FIRM</name>
<reference evidence="2" key="1">
    <citation type="submission" date="2016-10" db="EMBL/GenBank/DDBJ databases">
        <authorList>
            <person name="Varghese N."/>
            <person name="Submissions S."/>
        </authorList>
    </citation>
    <scope>NUCLEOTIDE SEQUENCE [LARGE SCALE GENOMIC DNA]</scope>
    <source>
        <strain evidence="2">M83</strain>
    </source>
</reference>
<organism evidence="1 2">
    <name type="scientific">Lachnospira pectinoschiza</name>
    <dbReference type="NCBI Taxonomy" id="28052"/>
    <lineage>
        <taxon>Bacteria</taxon>
        <taxon>Bacillati</taxon>
        <taxon>Bacillota</taxon>
        <taxon>Clostridia</taxon>
        <taxon>Lachnospirales</taxon>
        <taxon>Lachnospiraceae</taxon>
        <taxon>Lachnospira</taxon>
    </lineage>
</organism>
<proteinExistence type="predicted"/>
<dbReference type="OrthoDB" id="2061676at2"/>
<keyword evidence="2" id="KW-1185">Reference proteome</keyword>
<evidence type="ECO:0000313" key="1">
    <source>
        <dbReference type="EMBL" id="SDM58679.1"/>
    </source>
</evidence>
<dbReference type="Proteomes" id="UP000187651">
    <property type="component" value="Unassembled WGS sequence"/>
</dbReference>
<dbReference type="EMBL" id="FNHZ01000001">
    <property type="protein sequence ID" value="SDM58679.1"/>
    <property type="molecule type" value="Genomic_DNA"/>
</dbReference>
<sequence length="113" mass="11526">MDKIVQKVAALGVPGLVLIVAISATGLAGGAAITAALAALGPGGMIGGIATLGVIGLISEGIAKYGFDAIFTAVVKELYSRGETKESILKKIEKYPVSKDLKRKLTESIENIA</sequence>
<accession>A0A1G9UFJ1</accession>
<evidence type="ECO:0000313" key="2">
    <source>
        <dbReference type="Proteomes" id="UP000187651"/>
    </source>
</evidence>
<dbReference type="RefSeq" id="WP_074520964.1">
    <property type="nucleotide sequence ID" value="NZ_FNHZ01000001.1"/>
</dbReference>
<protein>
    <submittedName>
        <fullName evidence="1">Uncharacterized protein</fullName>
    </submittedName>
</protein>
<dbReference type="AlphaFoldDB" id="A0A1G9UFJ1"/>